<dbReference type="GO" id="GO:0003676">
    <property type="term" value="F:nucleic acid binding"/>
    <property type="evidence" value="ECO:0007669"/>
    <property type="project" value="InterPro"/>
</dbReference>
<evidence type="ECO:0000259" key="1">
    <source>
        <dbReference type="Pfam" id="PF13456"/>
    </source>
</evidence>
<protein>
    <recommendedName>
        <fullName evidence="1">RNase H type-1 domain-containing protein</fullName>
    </recommendedName>
</protein>
<sequence length="107" mass="11878">MRAQVLADFVYDLSPNIDDQELSTKKGEWTLSIDRSGVGIIVEEPGGVIVEHSVRFGFKESNNQGEYEALLAGIRLAKELGATRLMIKRNSQLIIGQVNGEYQARDL</sequence>
<evidence type="ECO:0000313" key="2">
    <source>
        <dbReference type="EMBL" id="RDX69799.1"/>
    </source>
</evidence>
<gene>
    <name evidence="2" type="ORF">CR513_51033</name>
</gene>
<proteinExistence type="predicted"/>
<dbReference type="Gene3D" id="3.30.420.10">
    <property type="entry name" value="Ribonuclease H-like superfamily/Ribonuclease H"/>
    <property type="match status" value="1"/>
</dbReference>
<reference evidence="2" key="1">
    <citation type="submission" date="2018-05" db="EMBL/GenBank/DDBJ databases">
        <title>Draft genome of Mucuna pruriens seed.</title>
        <authorList>
            <person name="Nnadi N.E."/>
            <person name="Vos R."/>
            <person name="Hasami M.H."/>
            <person name="Devisetty U.K."/>
            <person name="Aguiy J.C."/>
        </authorList>
    </citation>
    <scope>NUCLEOTIDE SEQUENCE [LARGE SCALE GENOMIC DNA]</scope>
    <source>
        <tissue evidence="2">Seed</tissue>
    </source>
</reference>
<dbReference type="PANTHER" id="PTHR48475:SF2">
    <property type="entry name" value="RIBONUCLEASE H"/>
    <property type="match status" value="1"/>
</dbReference>
<feature type="domain" description="RNase H type-1" evidence="1">
    <location>
        <begin position="26"/>
        <end position="103"/>
    </location>
</feature>
<dbReference type="Proteomes" id="UP000257109">
    <property type="component" value="Unassembled WGS sequence"/>
</dbReference>
<dbReference type="GO" id="GO:0004523">
    <property type="term" value="F:RNA-DNA hybrid ribonuclease activity"/>
    <property type="evidence" value="ECO:0007669"/>
    <property type="project" value="InterPro"/>
</dbReference>
<dbReference type="Pfam" id="PF13456">
    <property type="entry name" value="RVT_3"/>
    <property type="match status" value="1"/>
</dbReference>
<accession>A0A371EV15</accession>
<dbReference type="AlphaFoldDB" id="A0A371EV15"/>
<evidence type="ECO:0000313" key="3">
    <source>
        <dbReference type="Proteomes" id="UP000257109"/>
    </source>
</evidence>
<dbReference type="OrthoDB" id="1740909at2759"/>
<dbReference type="PANTHER" id="PTHR48475">
    <property type="entry name" value="RIBONUCLEASE H"/>
    <property type="match status" value="1"/>
</dbReference>
<organism evidence="2 3">
    <name type="scientific">Mucuna pruriens</name>
    <name type="common">Velvet bean</name>
    <name type="synonym">Dolichos pruriens</name>
    <dbReference type="NCBI Taxonomy" id="157652"/>
    <lineage>
        <taxon>Eukaryota</taxon>
        <taxon>Viridiplantae</taxon>
        <taxon>Streptophyta</taxon>
        <taxon>Embryophyta</taxon>
        <taxon>Tracheophyta</taxon>
        <taxon>Spermatophyta</taxon>
        <taxon>Magnoliopsida</taxon>
        <taxon>eudicotyledons</taxon>
        <taxon>Gunneridae</taxon>
        <taxon>Pentapetalae</taxon>
        <taxon>rosids</taxon>
        <taxon>fabids</taxon>
        <taxon>Fabales</taxon>
        <taxon>Fabaceae</taxon>
        <taxon>Papilionoideae</taxon>
        <taxon>50 kb inversion clade</taxon>
        <taxon>NPAAA clade</taxon>
        <taxon>indigoferoid/millettioid clade</taxon>
        <taxon>Phaseoleae</taxon>
        <taxon>Mucuna</taxon>
    </lineage>
</organism>
<keyword evidence="3" id="KW-1185">Reference proteome</keyword>
<dbReference type="InterPro" id="IPR036397">
    <property type="entry name" value="RNaseH_sf"/>
</dbReference>
<name>A0A371EV15_MUCPR</name>
<dbReference type="InterPro" id="IPR002156">
    <property type="entry name" value="RNaseH_domain"/>
</dbReference>
<feature type="non-terminal residue" evidence="2">
    <location>
        <position position="1"/>
    </location>
</feature>
<comment type="caution">
    <text evidence="2">The sequence shown here is derived from an EMBL/GenBank/DDBJ whole genome shotgun (WGS) entry which is preliminary data.</text>
</comment>
<dbReference type="EMBL" id="QJKJ01011955">
    <property type="protein sequence ID" value="RDX69799.1"/>
    <property type="molecule type" value="Genomic_DNA"/>
</dbReference>
<dbReference type="SUPFAM" id="SSF53098">
    <property type="entry name" value="Ribonuclease H-like"/>
    <property type="match status" value="1"/>
</dbReference>
<dbReference type="InterPro" id="IPR012337">
    <property type="entry name" value="RNaseH-like_sf"/>
</dbReference>